<sequence>MSPGSILFDLRTFGRGPLLHSLPKFNGLDGQLVGNVERQFLMFRGKQTVEEVLNLLQPRYWTTPHVGFQIKVCHLRHLRSRYAALTFKPTKIYLDTNEFLRLRPRAINGLTVTLDAS</sequence>
<evidence type="ECO:0000313" key="1">
    <source>
        <dbReference type="EMBL" id="VUZ43859.1"/>
    </source>
</evidence>
<proteinExistence type="predicted"/>
<keyword evidence="2" id="KW-1185">Reference proteome</keyword>
<dbReference type="Proteomes" id="UP000321570">
    <property type="component" value="Unassembled WGS sequence"/>
</dbReference>
<evidence type="ECO:0000313" key="2">
    <source>
        <dbReference type="Proteomes" id="UP000321570"/>
    </source>
</evidence>
<gene>
    <name evidence="1" type="ORF">WMSIL1_LOCUS4318</name>
</gene>
<dbReference type="AlphaFoldDB" id="A0A564YA56"/>
<reference evidence="1 2" key="1">
    <citation type="submission" date="2019-07" db="EMBL/GenBank/DDBJ databases">
        <authorList>
            <person name="Jastrzebski P J."/>
            <person name="Paukszto L."/>
            <person name="Jastrzebski P J."/>
        </authorList>
    </citation>
    <scope>NUCLEOTIDE SEQUENCE [LARGE SCALE GENOMIC DNA]</scope>
    <source>
        <strain evidence="1 2">WMS-il1</strain>
    </source>
</reference>
<organism evidence="1 2">
    <name type="scientific">Hymenolepis diminuta</name>
    <name type="common">Rat tapeworm</name>
    <dbReference type="NCBI Taxonomy" id="6216"/>
    <lineage>
        <taxon>Eukaryota</taxon>
        <taxon>Metazoa</taxon>
        <taxon>Spiralia</taxon>
        <taxon>Lophotrochozoa</taxon>
        <taxon>Platyhelminthes</taxon>
        <taxon>Cestoda</taxon>
        <taxon>Eucestoda</taxon>
        <taxon>Cyclophyllidea</taxon>
        <taxon>Hymenolepididae</taxon>
        <taxon>Hymenolepis</taxon>
    </lineage>
</organism>
<protein>
    <submittedName>
        <fullName evidence="1">Uncharacterized protein</fullName>
    </submittedName>
</protein>
<accession>A0A564YA56</accession>
<name>A0A564YA56_HYMDI</name>
<dbReference type="EMBL" id="CABIJS010000122">
    <property type="protein sequence ID" value="VUZ43859.1"/>
    <property type="molecule type" value="Genomic_DNA"/>
</dbReference>